<dbReference type="Proteomes" id="UP000639772">
    <property type="component" value="Unassembled WGS sequence"/>
</dbReference>
<comment type="caution">
    <text evidence="2">The sequence shown here is derived from an EMBL/GenBank/DDBJ whole genome shotgun (WGS) entry which is preliminary data.</text>
</comment>
<dbReference type="AlphaFoldDB" id="A0A835QET9"/>
<evidence type="ECO:0000313" key="2">
    <source>
        <dbReference type="EMBL" id="KAG0471921.1"/>
    </source>
</evidence>
<dbReference type="EMBL" id="JADCNM010000008">
    <property type="protein sequence ID" value="KAG0471921.1"/>
    <property type="molecule type" value="Genomic_DNA"/>
</dbReference>
<gene>
    <name evidence="2" type="ORF">HPP92_016467</name>
</gene>
<reference evidence="2 3" key="1">
    <citation type="journal article" date="2020" name="Nat. Food">
        <title>A phased Vanilla planifolia genome enables genetic improvement of flavour and production.</title>
        <authorList>
            <person name="Hasing T."/>
            <person name="Tang H."/>
            <person name="Brym M."/>
            <person name="Khazi F."/>
            <person name="Huang T."/>
            <person name="Chambers A.H."/>
        </authorList>
    </citation>
    <scope>NUCLEOTIDE SEQUENCE [LARGE SCALE GENOMIC DNA]</scope>
    <source>
        <tissue evidence="2">Leaf</tissue>
    </source>
</reference>
<accession>A0A835QET9</accession>
<protein>
    <submittedName>
        <fullName evidence="2">Uncharacterized protein</fullName>
    </submittedName>
</protein>
<evidence type="ECO:0000313" key="3">
    <source>
        <dbReference type="Proteomes" id="UP000639772"/>
    </source>
</evidence>
<feature type="region of interest" description="Disordered" evidence="1">
    <location>
        <begin position="53"/>
        <end position="74"/>
    </location>
</feature>
<evidence type="ECO:0000256" key="1">
    <source>
        <dbReference type="SAM" id="MobiDB-lite"/>
    </source>
</evidence>
<sequence>MVPRAAAASTTPCRTPIKCGADEVPIGFGDDDVGVTTVVPSVTSDAPAICAARPAAGRTKSTARRRSAGGGGQR</sequence>
<name>A0A835QET9_VANPL</name>
<organism evidence="2 3">
    <name type="scientific">Vanilla planifolia</name>
    <name type="common">Vanilla</name>
    <dbReference type="NCBI Taxonomy" id="51239"/>
    <lineage>
        <taxon>Eukaryota</taxon>
        <taxon>Viridiplantae</taxon>
        <taxon>Streptophyta</taxon>
        <taxon>Embryophyta</taxon>
        <taxon>Tracheophyta</taxon>
        <taxon>Spermatophyta</taxon>
        <taxon>Magnoliopsida</taxon>
        <taxon>Liliopsida</taxon>
        <taxon>Asparagales</taxon>
        <taxon>Orchidaceae</taxon>
        <taxon>Vanilloideae</taxon>
        <taxon>Vanilleae</taxon>
        <taxon>Vanilla</taxon>
    </lineage>
</organism>
<proteinExistence type="predicted"/>